<reference evidence="1" key="1">
    <citation type="submission" date="2021-06" db="EMBL/GenBank/DDBJ databases">
        <authorList>
            <person name="Kallberg Y."/>
            <person name="Tangrot J."/>
            <person name="Rosling A."/>
        </authorList>
    </citation>
    <scope>NUCLEOTIDE SEQUENCE</scope>
    <source>
        <strain evidence="1">AU212A</strain>
    </source>
</reference>
<proteinExistence type="predicted"/>
<evidence type="ECO:0000313" key="1">
    <source>
        <dbReference type="EMBL" id="CAG8457738.1"/>
    </source>
</evidence>
<organism evidence="1 2">
    <name type="scientific">Scutellospora calospora</name>
    <dbReference type="NCBI Taxonomy" id="85575"/>
    <lineage>
        <taxon>Eukaryota</taxon>
        <taxon>Fungi</taxon>
        <taxon>Fungi incertae sedis</taxon>
        <taxon>Mucoromycota</taxon>
        <taxon>Glomeromycotina</taxon>
        <taxon>Glomeromycetes</taxon>
        <taxon>Diversisporales</taxon>
        <taxon>Gigasporaceae</taxon>
        <taxon>Scutellospora</taxon>
    </lineage>
</organism>
<evidence type="ECO:0000313" key="2">
    <source>
        <dbReference type="Proteomes" id="UP000789860"/>
    </source>
</evidence>
<keyword evidence="2" id="KW-1185">Reference proteome</keyword>
<name>A0ACA9K7N0_9GLOM</name>
<dbReference type="EMBL" id="CAJVPM010001023">
    <property type="protein sequence ID" value="CAG8457738.1"/>
    <property type="molecule type" value="Genomic_DNA"/>
</dbReference>
<accession>A0ACA9K7N0</accession>
<comment type="caution">
    <text evidence="1">The sequence shown here is derived from an EMBL/GenBank/DDBJ whole genome shotgun (WGS) entry which is preliminary data.</text>
</comment>
<sequence length="144" mass="16668">MLLLVIIISEEIPKDITFDSWDEVEAFFLDYKKKSERLVNQQTITTNQEQDNMTNQKQNGITNQSSSESIIERNINQDTEMLSENKELVSPVVGKRRPQKHRYISSIKKEKKHRGNSTQGIYKCHICSKASHNSAFHKNKAEDS</sequence>
<dbReference type="Proteomes" id="UP000789860">
    <property type="component" value="Unassembled WGS sequence"/>
</dbReference>
<protein>
    <submittedName>
        <fullName evidence="1">2459_t:CDS:1</fullName>
    </submittedName>
</protein>
<gene>
    <name evidence="1" type="ORF">SCALOS_LOCUS1476</name>
</gene>